<dbReference type="AlphaFoldDB" id="A0AAV4QMV4"/>
<comment type="caution">
    <text evidence="2">The sequence shown here is derived from an EMBL/GenBank/DDBJ whole genome shotgun (WGS) entry which is preliminary data.</text>
</comment>
<dbReference type="InterPro" id="IPR011333">
    <property type="entry name" value="SKP1/BTB/POZ_sf"/>
</dbReference>
<dbReference type="SMART" id="SM00225">
    <property type="entry name" value="BTB"/>
    <property type="match status" value="1"/>
</dbReference>
<dbReference type="Gene3D" id="1.10.8.10">
    <property type="entry name" value="DNA helicase RuvA subunit, C-terminal domain"/>
    <property type="match status" value="1"/>
</dbReference>
<dbReference type="Gene3D" id="3.30.710.10">
    <property type="entry name" value="Potassium Channel Kv1.1, Chain A"/>
    <property type="match status" value="1"/>
</dbReference>
<protein>
    <submittedName>
        <fullName evidence="2">BTB domain-containing protein</fullName>
    </submittedName>
</protein>
<dbReference type="CDD" id="cd14733">
    <property type="entry name" value="BACK"/>
    <property type="match status" value="1"/>
</dbReference>
<gene>
    <name evidence="2" type="primary">AVEN_62705_1</name>
    <name evidence="2" type="ORF">CEXT_26851</name>
</gene>
<dbReference type="PANTHER" id="PTHR24413">
    <property type="entry name" value="SPECKLE-TYPE POZ PROTEIN"/>
    <property type="match status" value="1"/>
</dbReference>
<evidence type="ECO:0000259" key="1">
    <source>
        <dbReference type="PROSITE" id="PS50097"/>
    </source>
</evidence>
<dbReference type="Proteomes" id="UP001054945">
    <property type="component" value="Unassembled WGS sequence"/>
</dbReference>
<organism evidence="2 3">
    <name type="scientific">Caerostris extrusa</name>
    <name type="common">Bark spider</name>
    <name type="synonym">Caerostris bankana</name>
    <dbReference type="NCBI Taxonomy" id="172846"/>
    <lineage>
        <taxon>Eukaryota</taxon>
        <taxon>Metazoa</taxon>
        <taxon>Ecdysozoa</taxon>
        <taxon>Arthropoda</taxon>
        <taxon>Chelicerata</taxon>
        <taxon>Arachnida</taxon>
        <taxon>Araneae</taxon>
        <taxon>Araneomorphae</taxon>
        <taxon>Entelegynae</taxon>
        <taxon>Araneoidea</taxon>
        <taxon>Araneidae</taxon>
        <taxon>Caerostris</taxon>
    </lineage>
</organism>
<dbReference type="Pfam" id="PF00651">
    <property type="entry name" value="BTB"/>
    <property type="match status" value="1"/>
</dbReference>
<feature type="domain" description="BTB" evidence="1">
    <location>
        <begin position="1"/>
        <end position="59"/>
    </location>
</feature>
<proteinExistence type="predicted"/>
<reference evidence="2 3" key="1">
    <citation type="submission" date="2021-06" db="EMBL/GenBank/DDBJ databases">
        <title>Caerostris extrusa draft genome.</title>
        <authorList>
            <person name="Kono N."/>
            <person name="Arakawa K."/>
        </authorList>
    </citation>
    <scope>NUCLEOTIDE SEQUENCE [LARGE SCALE GENOMIC DNA]</scope>
</reference>
<name>A0AAV4QMV4_CAEEX</name>
<evidence type="ECO:0000313" key="2">
    <source>
        <dbReference type="EMBL" id="GIY09395.1"/>
    </source>
</evidence>
<dbReference type="SUPFAM" id="SSF54695">
    <property type="entry name" value="POZ domain"/>
    <property type="match status" value="1"/>
</dbReference>
<dbReference type="InterPro" id="IPR000210">
    <property type="entry name" value="BTB/POZ_dom"/>
</dbReference>
<dbReference type="CDD" id="cd18186">
    <property type="entry name" value="BTB_POZ_ZBTB_KLHL-like"/>
    <property type="match status" value="1"/>
</dbReference>
<sequence length="260" mass="29278">MTIKAHCIIIASRCDWFQKLSLSGMKESINKQIVIHDTTPQLFLIFLEYLYGGQVDTGQLTTEQLADLMQLSDRYEVDCLKQISEDALKNLIDEDSALFLLSIADQFNARALRTAALEFIALNKDIIKSEVFYDLPEDLQSEVEEMITWVELRNSQRSEELSGPQFLNHDSPSSMSSSLLDIEELFSAVNISGKEGEQASDSSSLEDLPLTQDSAQLEACVAQLRDIVGESVPRDELVRVSLAADYDVNRALNFFFSRYT</sequence>
<dbReference type="PROSITE" id="PS50097">
    <property type="entry name" value="BTB"/>
    <property type="match status" value="1"/>
</dbReference>
<dbReference type="InterPro" id="IPR037189">
    <property type="entry name" value="HBS1-like_N_sf"/>
</dbReference>
<dbReference type="SUPFAM" id="SSF109732">
    <property type="entry name" value="HBS1-like domain"/>
    <property type="match status" value="1"/>
</dbReference>
<dbReference type="EMBL" id="BPLR01006373">
    <property type="protein sequence ID" value="GIY09395.1"/>
    <property type="molecule type" value="Genomic_DNA"/>
</dbReference>
<accession>A0AAV4QMV4</accession>
<evidence type="ECO:0000313" key="3">
    <source>
        <dbReference type="Proteomes" id="UP001054945"/>
    </source>
</evidence>
<keyword evidence="3" id="KW-1185">Reference proteome</keyword>